<evidence type="ECO:0000256" key="5">
    <source>
        <dbReference type="ARBA" id="ARBA00023203"/>
    </source>
</evidence>
<dbReference type="STRING" id="6573.A0A210PHF4"/>
<sequence>MAFMRKSKFRHVFGKAMKRDQCYDCIRTTKQTWDRPFAAANPKFLAVITESGGGGAFLVLPLSKVGRVERDVPQVTGHQSAVLDIAWCPHNDNLIASASDDCSVMIWNIPDRGLTTNMETPVVDLRLHQRRVGLVIWHPVAANVLLSAGSDNKIYIWNAGLGEAFLEIDVPDLIFSASFNFNGSKVVTTCKDKTMRIIDCRTGVVISENKPHESSKPAQAVYLKDGRIFTTGFSRMSERQYAVWDEKLKNLSMEEIDNNNGVLFPQYDSDLNIMFLAAKGDSIIRYYEITNESPFAHFLTLYQSKESQRGFAYQNKRGLDMKACEITKMYKIHNSGLCEVIPFTVPRKSELFQDDLFPDTAKDQAALTAEEWFEGKDAAPIMMSLKDKFLALEGTTQSAAKPIRKANVLDNINSTTPQKAPPMKTAEQSAPKPAPAPARAPSPVPAPAPTPAPAPAPVAAPPAKVAAAPPPKQETKPPAVSDNAVPGASLPAGFDPQAMIDDIRKLKLIVKAHERRIKTLEERVSQYEAMSSEEENGEKC</sequence>
<dbReference type="Pfam" id="PF00400">
    <property type="entry name" value="WD40"/>
    <property type="match status" value="2"/>
</dbReference>
<dbReference type="OrthoDB" id="1850764at2759"/>
<dbReference type="Pfam" id="PF16300">
    <property type="entry name" value="WD40_4"/>
    <property type="match status" value="1"/>
</dbReference>
<dbReference type="SMART" id="SM00320">
    <property type="entry name" value="WD40"/>
    <property type="match status" value="3"/>
</dbReference>
<evidence type="ECO:0000256" key="2">
    <source>
        <dbReference type="ARBA" id="ARBA00022574"/>
    </source>
</evidence>
<evidence type="ECO:0000256" key="9">
    <source>
        <dbReference type="SAM" id="MobiDB-lite"/>
    </source>
</evidence>
<accession>A0A210PHF4</accession>
<dbReference type="PROSITE" id="PS00678">
    <property type="entry name" value="WD_REPEATS_1"/>
    <property type="match status" value="1"/>
</dbReference>
<dbReference type="PROSITE" id="PS50082">
    <property type="entry name" value="WD_REPEATS_2"/>
    <property type="match status" value="2"/>
</dbReference>
<keyword evidence="5" id="KW-0009">Actin-binding</keyword>
<feature type="repeat" description="WD" evidence="6">
    <location>
        <begin position="75"/>
        <end position="117"/>
    </location>
</feature>
<dbReference type="PANTHER" id="PTHR10856:SF0">
    <property type="entry name" value="CORONIN"/>
    <property type="match status" value="1"/>
</dbReference>
<feature type="domain" description="DUF1899" evidence="10">
    <location>
        <begin position="2"/>
        <end position="66"/>
    </location>
</feature>
<evidence type="ECO:0000313" key="11">
    <source>
        <dbReference type="EMBL" id="OWF35924.1"/>
    </source>
</evidence>
<reference evidence="11 12" key="1">
    <citation type="journal article" date="2017" name="Nat. Ecol. Evol.">
        <title>Scallop genome provides insights into evolution of bilaterian karyotype and development.</title>
        <authorList>
            <person name="Wang S."/>
            <person name="Zhang J."/>
            <person name="Jiao W."/>
            <person name="Li J."/>
            <person name="Xun X."/>
            <person name="Sun Y."/>
            <person name="Guo X."/>
            <person name="Huan P."/>
            <person name="Dong B."/>
            <person name="Zhang L."/>
            <person name="Hu X."/>
            <person name="Sun X."/>
            <person name="Wang J."/>
            <person name="Zhao C."/>
            <person name="Wang Y."/>
            <person name="Wang D."/>
            <person name="Huang X."/>
            <person name="Wang R."/>
            <person name="Lv J."/>
            <person name="Li Y."/>
            <person name="Zhang Z."/>
            <person name="Liu B."/>
            <person name="Lu W."/>
            <person name="Hui Y."/>
            <person name="Liang J."/>
            <person name="Zhou Z."/>
            <person name="Hou R."/>
            <person name="Li X."/>
            <person name="Liu Y."/>
            <person name="Li H."/>
            <person name="Ning X."/>
            <person name="Lin Y."/>
            <person name="Zhao L."/>
            <person name="Xing Q."/>
            <person name="Dou J."/>
            <person name="Li Y."/>
            <person name="Mao J."/>
            <person name="Guo H."/>
            <person name="Dou H."/>
            <person name="Li T."/>
            <person name="Mu C."/>
            <person name="Jiang W."/>
            <person name="Fu Q."/>
            <person name="Fu X."/>
            <person name="Miao Y."/>
            <person name="Liu J."/>
            <person name="Yu Q."/>
            <person name="Li R."/>
            <person name="Liao H."/>
            <person name="Li X."/>
            <person name="Kong Y."/>
            <person name="Jiang Z."/>
            <person name="Chourrout D."/>
            <person name="Li R."/>
            <person name="Bao Z."/>
        </authorList>
    </citation>
    <scope>NUCLEOTIDE SEQUENCE [LARGE SCALE GENOMIC DNA]</scope>
    <source>
        <strain evidence="11 12">PY_sf001</strain>
    </source>
</reference>
<evidence type="ECO:0000256" key="4">
    <source>
        <dbReference type="ARBA" id="ARBA00023054"/>
    </source>
</evidence>
<dbReference type="AlphaFoldDB" id="A0A210PHF4"/>
<dbReference type="InterPro" id="IPR036322">
    <property type="entry name" value="WD40_repeat_dom_sf"/>
</dbReference>
<evidence type="ECO:0000256" key="3">
    <source>
        <dbReference type="ARBA" id="ARBA00022737"/>
    </source>
</evidence>
<name>A0A210PHF4_MIZYE</name>
<feature type="region of interest" description="Disordered" evidence="9">
    <location>
        <begin position="403"/>
        <end position="495"/>
    </location>
</feature>
<keyword evidence="4 8" id="KW-0175">Coiled coil</keyword>
<organism evidence="11 12">
    <name type="scientific">Mizuhopecten yessoensis</name>
    <name type="common">Japanese scallop</name>
    <name type="synonym">Patinopecten yessoensis</name>
    <dbReference type="NCBI Taxonomy" id="6573"/>
    <lineage>
        <taxon>Eukaryota</taxon>
        <taxon>Metazoa</taxon>
        <taxon>Spiralia</taxon>
        <taxon>Lophotrochozoa</taxon>
        <taxon>Mollusca</taxon>
        <taxon>Bivalvia</taxon>
        <taxon>Autobranchia</taxon>
        <taxon>Pteriomorphia</taxon>
        <taxon>Pectinida</taxon>
        <taxon>Pectinoidea</taxon>
        <taxon>Pectinidae</taxon>
        <taxon>Mizuhopecten</taxon>
    </lineage>
</organism>
<dbReference type="FunFam" id="2.130.10.10:FF:000502">
    <property type="entry name" value="Coronin"/>
    <property type="match status" value="1"/>
</dbReference>
<feature type="coiled-coil region" evidence="8">
    <location>
        <begin position="503"/>
        <end position="537"/>
    </location>
</feature>
<dbReference type="Gene3D" id="2.130.10.10">
    <property type="entry name" value="YVTN repeat-like/Quinoprotein amine dehydrogenase"/>
    <property type="match status" value="1"/>
</dbReference>
<dbReference type="Proteomes" id="UP000242188">
    <property type="component" value="Unassembled WGS sequence"/>
</dbReference>
<evidence type="ECO:0000313" key="12">
    <source>
        <dbReference type="Proteomes" id="UP000242188"/>
    </source>
</evidence>
<keyword evidence="2 6" id="KW-0853">WD repeat</keyword>
<evidence type="ECO:0000256" key="7">
    <source>
        <dbReference type="RuleBase" id="RU280818"/>
    </source>
</evidence>
<proteinExistence type="inferred from homology"/>
<dbReference type="Pfam" id="PF08953">
    <property type="entry name" value="DUF1899"/>
    <property type="match status" value="1"/>
</dbReference>
<evidence type="ECO:0000256" key="8">
    <source>
        <dbReference type="SAM" id="Coils"/>
    </source>
</evidence>
<comment type="similarity">
    <text evidence="1 7">Belongs to the WD repeat coronin family.</text>
</comment>
<dbReference type="GO" id="GO:0007015">
    <property type="term" value="P:actin filament organization"/>
    <property type="evidence" value="ECO:0007669"/>
    <property type="project" value="TreeGrafter"/>
</dbReference>
<dbReference type="GO" id="GO:0051015">
    <property type="term" value="F:actin filament binding"/>
    <property type="evidence" value="ECO:0007669"/>
    <property type="project" value="TreeGrafter"/>
</dbReference>
<dbReference type="InterPro" id="IPR015048">
    <property type="entry name" value="DUF1899"/>
</dbReference>
<evidence type="ECO:0000259" key="10">
    <source>
        <dbReference type="SMART" id="SM01166"/>
    </source>
</evidence>
<keyword evidence="3 7" id="KW-0677">Repeat</keyword>
<dbReference type="EMBL" id="NEDP02076696">
    <property type="protein sequence ID" value="OWF35924.1"/>
    <property type="molecule type" value="Genomic_DNA"/>
</dbReference>
<dbReference type="SMART" id="SM01167">
    <property type="entry name" value="DUF1900"/>
    <property type="match status" value="1"/>
</dbReference>
<dbReference type="SMART" id="SM01166">
    <property type="entry name" value="DUF1899"/>
    <property type="match status" value="1"/>
</dbReference>
<dbReference type="PANTHER" id="PTHR10856">
    <property type="entry name" value="CORONIN"/>
    <property type="match status" value="1"/>
</dbReference>
<keyword evidence="12" id="KW-1185">Reference proteome</keyword>
<dbReference type="InterPro" id="IPR015505">
    <property type="entry name" value="Coronin"/>
</dbReference>
<dbReference type="PROSITE" id="PS50294">
    <property type="entry name" value="WD_REPEATS_REGION"/>
    <property type="match status" value="1"/>
</dbReference>
<dbReference type="InterPro" id="IPR019775">
    <property type="entry name" value="WD40_repeat_CS"/>
</dbReference>
<dbReference type="SUPFAM" id="SSF50978">
    <property type="entry name" value="WD40 repeat-like"/>
    <property type="match status" value="1"/>
</dbReference>
<gene>
    <name evidence="11" type="ORF">KP79_PYT16565</name>
</gene>
<feature type="repeat" description="WD" evidence="6">
    <location>
        <begin position="125"/>
        <end position="158"/>
    </location>
</feature>
<feature type="compositionally biased region" description="Pro residues" evidence="9">
    <location>
        <begin position="432"/>
        <end position="460"/>
    </location>
</feature>
<evidence type="ECO:0000256" key="1">
    <source>
        <dbReference type="ARBA" id="ARBA00009482"/>
    </source>
</evidence>
<evidence type="ECO:0000256" key="6">
    <source>
        <dbReference type="PROSITE-ProRule" id="PRU00221"/>
    </source>
</evidence>
<comment type="caution">
    <text evidence="11">The sequence shown here is derived from an EMBL/GenBank/DDBJ whole genome shotgun (WGS) entry which is preliminary data.</text>
</comment>
<dbReference type="InterPro" id="IPR001680">
    <property type="entry name" value="WD40_rpt"/>
</dbReference>
<protein>
    <recommendedName>
        <fullName evidence="7">Coronin</fullName>
    </recommendedName>
</protein>
<dbReference type="InterPro" id="IPR015943">
    <property type="entry name" value="WD40/YVTN_repeat-like_dom_sf"/>
</dbReference>